<sequence>MQSWITRINAVAAMFSAAPFPAAIGSQKKFSRPLLPGAALMSSGGSGVQPGPDPTGSRGHGEEQIRSHEARFRVLSTELAELRSYPPDRKVKSRELEEYRQRDEYLEFEVSWT</sequence>
<dbReference type="Proteomes" id="UP000314294">
    <property type="component" value="Unassembled WGS sequence"/>
</dbReference>
<proteinExistence type="predicted"/>
<evidence type="ECO:0000313" key="2">
    <source>
        <dbReference type="EMBL" id="TNN25385.1"/>
    </source>
</evidence>
<comment type="caution">
    <text evidence="2">The sequence shown here is derived from an EMBL/GenBank/DDBJ whole genome shotgun (WGS) entry which is preliminary data.</text>
</comment>
<keyword evidence="3" id="KW-1185">Reference proteome</keyword>
<dbReference type="PANTHER" id="PTHR10663">
    <property type="entry name" value="GUANYL-NUCLEOTIDE EXCHANGE FACTOR"/>
    <property type="match status" value="1"/>
</dbReference>
<dbReference type="EMBL" id="SRLO01012701">
    <property type="protein sequence ID" value="TNN25385.1"/>
    <property type="molecule type" value="Genomic_DNA"/>
</dbReference>
<dbReference type="OrthoDB" id="2157641at2759"/>
<protein>
    <submittedName>
        <fullName evidence="2">PH and SEC7 domain-containing protein 3</fullName>
    </submittedName>
</protein>
<organism evidence="2 3">
    <name type="scientific">Liparis tanakae</name>
    <name type="common">Tanaka's snailfish</name>
    <dbReference type="NCBI Taxonomy" id="230148"/>
    <lineage>
        <taxon>Eukaryota</taxon>
        <taxon>Metazoa</taxon>
        <taxon>Chordata</taxon>
        <taxon>Craniata</taxon>
        <taxon>Vertebrata</taxon>
        <taxon>Euteleostomi</taxon>
        <taxon>Actinopterygii</taxon>
        <taxon>Neopterygii</taxon>
        <taxon>Teleostei</taxon>
        <taxon>Neoteleostei</taxon>
        <taxon>Acanthomorphata</taxon>
        <taxon>Eupercaria</taxon>
        <taxon>Perciformes</taxon>
        <taxon>Cottioidei</taxon>
        <taxon>Cottales</taxon>
        <taxon>Liparidae</taxon>
        <taxon>Liparis</taxon>
    </lineage>
</organism>
<dbReference type="AlphaFoldDB" id="A0A4Z2E9F1"/>
<evidence type="ECO:0000256" key="1">
    <source>
        <dbReference type="SAM" id="MobiDB-lite"/>
    </source>
</evidence>
<dbReference type="PANTHER" id="PTHR10663:SF334">
    <property type="entry name" value="PH AND SEC7 DOMAIN-CONTAINING PROTEIN 1"/>
    <property type="match status" value="1"/>
</dbReference>
<reference evidence="2 3" key="1">
    <citation type="submission" date="2019-03" db="EMBL/GenBank/DDBJ databases">
        <title>First draft genome of Liparis tanakae, snailfish: a comprehensive survey of snailfish specific genes.</title>
        <authorList>
            <person name="Kim W."/>
            <person name="Song I."/>
            <person name="Jeong J.-H."/>
            <person name="Kim D."/>
            <person name="Kim S."/>
            <person name="Ryu S."/>
            <person name="Song J.Y."/>
            <person name="Lee S.K."/>
        </authorList>
    </citation>
    <scope>NUCLEOTIDE SEQUENCE [LARGE SCALE GENOMIC DNA]</scope>
    <source>
        <tissue evidence="2">Muscle</tissue>
    </source>
</reference>
<evidence type="ECO:0000313" key="3">
    <source>
        <dbReference type="Proteomes" id="UP000314294"/>
    </source>
</evidence>
<accession>A0A4Z2E9F1</accession>
<gene>
    <name evidence="2" type="primary">PSD3</name>
    <name evidence="2" type="ORF">EYF80_064487</name>
</gene>
<feature type="region of interest" description="Disordered" evidence="1">
    <location>
        <begin position="35"/>
        <end position="67"/>
    </location>
</feature>
<name>A0A4Z2E9F1_9TELE</name>